<accession>A0ACD3AI39</accession>
<reference evidence="1 2" key="1">
    <citation type="journal article" date="2019" name="Nat. Ecol. Evol.">
        <title>Megaphylogeny resolves global patterns of mushroom evolution.</title>
        <authorList>
            <person name="Varga T."/>
            <person name="Krizsan K."/>
            <person name="Foldi C."/>
            <person name="Dima B."/>
            <person name="Sanchez-Garcia M."/>
            <person name="Sanchez-Ramirez S."/>
            <person name="Szollosi G.J."/>
            <person name="Szarkandi J.G."/>
            <person name="Papp V."/>
            <person name="Albert L."/>
            <person name="Andreopoulos W."/>
            <person name="Angelini C."/>
            <person name="Antonin V."/>
            <person name="Barry K.W."/>
            <person name="Bougher N.L."/>
            <person name="Buchanan P."/>
            <person name="Buyck B."/>
            <person name="Bense V."/>
            <person name="Catcheside P."/>
            <person name="Chovatia M."/>
            <person name="Cooper J."/>
            <person name="Damon W."/>
            <person name="Desjardin D."/>
            <person name="Finy P."/>
            <person name="Geml J."/>
            <person name="Haridas S."/>
            <person name="Hughes K."/>
            <person name="Justo A."/>
            <person name="Karasinski D."/>
            <person name="Kautmanova I."/>
            <person name="Kiss B."/>
            <person name="Kocsube S."/>
            <person name="Kotiranta H."/>
            <person name="LaButti K.M."/>
            <person name="Lechner B.E."/>
            <person name="Liimatainen K."/>
            <person name="Lipzen A."/>
            <person name="Lukacs Z."/>
            <person name="Mihaltcheva S."/>
            <person name="Morgado L.N."/>
            <person name="Niskanen T."/>
            <person name="Noordeloos M.E."/>
            <person name="Ohm R.A."/>
            <person name="Ortiz-Santana B."/>
            <person name="Ovrebo C."/>
            <person name="Racz N."/>
            <person name="Riley R."/>
            <person name="Savchenko A."/>
            <person name="Shiryaev A."/>
            <person name="Soop K."/>
            <person name="Spirin V."/>
            <person name="Szebenyi C."/>
            <person name="Tomsovsky M."/>
            <person name="Tulloss R.E."/>
            <person name="Uehling J."/>
            <person name="Grigoriev I.V."/>
            <person name="Vagvolgyi C."/>
            <person name="Papp T."/>
            <person name="Martin F.M."/>
            <person name="Miettinen O."/>
            <person name="Hibbett D.S."/>
            <person name="Nagy L.G."/>
        </authorList>
    </citation>
    <scope>NUCLEOTIDE SEQUENCE [LARGE SCALE GENOMIC DNA]</scope>
    <source>
        <strain evidence="1 2">NL-1719</strain>
    </source>
</reference>
<organism evidence="1 2">
    <name type="scientific">Pluteus cervinus</name>
    <dbReference type="NCBI Taxonomy" id="181527"/>
    <lineage>
        <taxon>Eukaryota</taxon>
        <taxon>Fungi</taxon>
        <taxon>Dikarya</taxon>
        <taxon>Basidiomycota</taxon>
        <taxon>Agaricomycotina</taxon>
        <taxon>Agaricomycetes</taxon>
        <taxon>Agaricomycetidae</taxon>
        <taxon>Agaricales</taxon>
        <taxon>Pluteineae</taxon>
        <taxon>Pluteaceae</taxon>
        <taxon>Pluteus</taxon>
    </lineage>
</organism>
<proteinExistence type="predicted"/>
<evidence type="ECO:0000313" key="1">
    <source>
        <dbReference type="EMBL" id="TFK65090.1"/>
    </source>
</evidence>
<dbReference type="Proteomes" id="UP000308600">
    <property type="component" value="Unassembled WGS sequence"/>
</dbReference>
<gene>
    <name evidence="1" type="ORF">BDN72DRAFT_218597</name>
</gene>
<keyword evidence="2" id="KW-1185">Reference proteome</keyword>
<protein>
    <submittedName>
        <fullName evidence="1">Uncharacterized protein</fullName>
    </submittedName>
</protein>
<name>A0ACD3AI39_9AGAR</name>
<evidence type="ECO:0000313" key="2">
    <source>
        <dbReference type="Proteomes" id="UP000308600"/>
    </source>
</evidence>
<sequence>MILQNGFKKSPDLVYLHMWTRTLSRAAESSHLRFPRLTTLSLFGDSEESVIEFIQRHPTIEEFRWFPLGVLHSFPLGFLPNCKRFQLSLPILAALEGNYLAAVQASSLEGSSTRDLRRPVELIRFRDRWVPNLLPYQFLDPLVGDFPNARRFEFRLDNRTSVCCDLGHRVTFFYHMDGWIRALSRFAHLDTIEGYSIWHLVRAGQITEQELIRRLAVACPKLRYLSNFEVEGGERLAIHPLSCGELGSGISSEDICYRVEKRKASLSLTRVFEPTSVQTIRWIPIICLLHNHGALFTFILLEVPRL</sequence>
<dbReference type="EMBL" id="ML208449">
    <property type="protein sequence ID" value="TFK65090.1"/>
    <property type="molecule type" value="Genomic_DNA"/>
</dbReference>